<sequence length="55" mass="6334">PSDPSLRDDAAEFDENTPDLHNDDDKSPILWRKKNKVGLKMPVIQYGTWKCSFTL</sequence>
<dbReference type="EMBL" id="CP045898">
    <property type="protein sequence ID" value="QQP39798.1"/>
    <property type="molecule type" value="Genomic_DNA"/>
</dbReference>
<protein>
    <submittedName>
        <fullName evidence="2">Uncharacterized protein</fullName>
    </submittedName>
</protein>
<feature type="non-terminal residue" evidence="2">
    <location>
        <position position="1"/>
    </location>
</feature>
<feature type="region of interest" description="Disordered" evidence="1">
    <location>
        <begin position="1"/>
        <end position="27"/>
    </location>
</feature>
<dbReference type="Proteomes" id="UP000595437">
    <property type="component" value="Chromosome 9"/>
</dbReference>
<dbReference type="AlphaFoldDB" id="A0A7T8GXU8"/>
<keyword evidence="3" id="KW-1185">Reference proteome</keyword>
<organism evidence="2 3">
    <name type="scientific">Caligus rogercresseyi</name>
    <name type="common">Sea louse</name>
    <dbReference type="NCBI Taxonomy" id="217165"/>
    <lineage>
        <taxon>Eukaryota</taxon>
        <taxon>Metazoa</taxon>
        <taxon>Ecdysozoa</taxon>
        <taxon>Arthropoda</taxon>
        <taxon>Crustacea</taxon>
        <taxon>Multicrustacea</taxon>
        <taxon>Hexanauplia</taxon>
        <taxon>Copepoda</taxon>
        <taxon>Siphonostomatoida</taxon>
        <taxon>Caligidae</taxon>
        <taxon>Caligus</taxon>
    </lineage>
</organism>
<name>A0A7T8GXU8_CALRO</name>
<evidence type="ECO:0000313" key="2">
    <source>
        <dbReference type="EMBL" id="QQP39798.1"/>
    </source>
</evidence>
<evidence type="ECO:0000313" key="3">
    <source>
        <dbReference type="Proteomes" id="UP000595437"/>
    </source>
</evidence>
<feature type="compositionally biased region" description="Basic and acidic residues" evidence="1">
    <location>
        <begin position="18"/>
        <end position="27"/>
    </location>
</feature>
<gene>
    <name evidence="2" type="ORF">FKW44_013626</name>
</gene>
<accession>A0A7T8GXU8</accession>
<feature type="compositionally biased region" description="Basic and acidic residues" evidence="1">
    <location>
        <begin position="1"/>
        <end position="10"/>
    </location>
</feature>
<dbReference type="OrthoDB" id="283815at2759"/>
<proteinExistence type="predicted"/>
<reference evidence="3" key="1">
    <citation type="submission" date="2021-01" db="EMBL/GenBank/DDBJ databases">
        <title>Caligus Genome Assembly.</title>
        <authorList>
            <person name="Gallardo-Escarate C."/>
        </authorList>
    </citation>
    <scope>NUCLEOTIDE SEQUENCE [LARGE SCALE GENOMIC DNA]</scope>
</reference>
<evidence type="ECO:0000256" key="1">
    <source>
        <dbReference type="SAM" id="MobiDB-lite"/>
    </source>
</evidence>